<dbReference type="PIRSF" id="PIRSF028451">
    <property type="entry name" value="UCP028451"/>
    <property type="match status" value="1"/>
</dbReference>
<dbReference type="EMBL" id="CP046401">
    <property type="protein sequence ID" value="QGY44198.1"/>
    <property type="molecule type" value="Genomic_DNA"/>
</dbReference>
<dbReference type="PANTHER" id="PTHR36452:SF1">
    <property type="entry name" value="DUF2461 DOMAIN-CONTAINING PROTEIN"/>
    <property type="match status" value="1"/>
</dbReference>
<dbReference type="KEGG" id="mcos:GM418_11170"/>
<evidence type="ECO:0000313" key="1">
    <source>
        <dbReference type="EMBL" id="QGY44198.1"/>
    </source>
</evidence>
<reference evidence="1 2" key="1">
    <citation type="submission" date="2019-11" db="EMBL/GenBank/DDBJ databases">
        <authorList>
            <person name="Zheng R.K."/>
            <person name="Sun C.M."/>
        </authorList>
    </citation>
    <scope>NUCLEOTIDE SEQUENCE [LARGE SCALE GENOMIC DNA]</scope>
    <source>
        <strain evidence="1 2">WC007</strain>
    </source>
</reference>
<name>A0A6I6JSZ3_9BACT</name>
<dbReference type="PANTHER" id="PTHR36452">
    <property type="entry name" value="CHROMOSOME 12, WHOLE GENOME SHOTGUN SEQUENCE"/>
    <property type="match status" value="1"/>
</dbReference>
<sequence length="223" mass="26297">MFNGFTKTGIQFLKDLAANNNKEWFELNRQIYEKNLLTPLRQLVSDLQLPLKSMDAEIETSPAINKTISKIYRDTRFSADKSPFRTEQWISFKRPTKIWGNVPEFYFYFTPEKYGYGVGFYSATPQNMEKIRSYILAYPEKFEPIIASYNTQNLFIPGGENYKRPVTNSLPEKFQEWFQKKSLYLGCEKDIDTVFFSVNLKDTLENAFAENARLYHFWLEAIL</sequence>
<dbReference type="RefSeq" id="WP_158866062.1">
    <property type="nucleotide sequence ID" value="NZ_CP046401.1"/>
</dbReference>
<accession>A0A6I6JSZ3</accession>
<dbReference type="InterPro" id="IPR015996">
    <property type="entry name" value="UCP028451"/>
</dbReference>
<dbReference type="InterPro" id="IPR012808">
    <property type="entry name" value="CHP02453"/>
</dbReference>
<dbReference type="Proteomes" id="UP000428260">
    <property type="component" value="Chromosome"/>
</dbReference>
<evidence type="ECO:0000313" key="2">
    <source>
        <dbReference type="Proteomes" id="UP000428260"/>
    </source>
</evidence>
<proteinExistence type="predicted"/>
<dbReference type="NCBIfam" id="TIGR02453">
    <property type="entry name" value="TIGR02453 family protein"/>
    <property type="match status" value="1"/>
</dbReference>
<protein>
    <submittedName>
        <fullName evidence="1">TIGR02453 family protein</fullName>
    </submittedName>
</protein>
<organism evidence="1 2">
    <name type="scientific">Maribellus comscasis</name>
    <dbReference type="NCBI Taxonomy" id="2681766"/>
    <lineage>
        <taxon>Bacteria</taxon>
        <taxon>Pseudomonadati</taxon>
        <taxon>Bacteroidota</taxon>
        <taxon>Bacteroidia</taxon>
        <taxon>Marinilabiliales</taxon>
        <taxon>Prolixibacteraceae</taxon>
        <taxon>Maribellus</taxon>
    </lineage>
</organism>
<dbReference type="AlphaFoldDB" id="A0A6I6JSZ3"/>
<keyword evidence="2" id="KW-1185">Reference proteome</keyword>
<gene>
    <name evidence="1" type="ORF">GM418_11170</name>
</gene>
<dbReference type="Pfam" id="PF09365">
    <property type="entry name" value="DUF2461"/>
    <property type="match status" value="1"/>
</dbReference>